<dbReference type="EMBL" id="LR797367">
    <property type="protein sequence ID" value="CAB4210915.1"/>
    <property type="molecule type" value="Genomic_DNA"/>
</dbReference>
<evidence type="ECO:0000313" key="2">
    <source>
        <dbReference type="EMBL" id="CAB4176655.1"/>
    </source>
</evidence>
<proteinExistence type="predicted"/>
<protein>
    <submittedName>
        <fullName evidence="2">Tip attachment protein J</fullName>
    </submittedName>
</protein>
<dbReference type="EMBL" id="LR797536">
    <property type="protein sequence ID" value="CAB4223366.1"/>
    <property type="molecule type" value="Genomic_DNA"/>
</dbReference>
<dbReference type="EMBL" id="LR796943">
    <property type="protein sequence ID" value="CAB4176655.1"/>
    <property type="molecule type" value="Genomic_DNA"/>
</dbReference>
<evidence type="ECO:0000259" key="1">
    <source>
        <dbReference type="Pfam" id="PF13550"/>
    </source>
</evidence>
<evidence type="ECO:0000313" key="4">
    <source>
        <dbReference type="EMBL" id="CAB4223366.1"/>
    </source>
</evidence>
<accession>A0A6J5Q5M4</accession>
<sequence length="945" mass="101381">MPPIIAAVAAYAASAAAAAVMGAAFAATLAGSIISTLVGAVASMLVSSIFKSSAKSSNNAAAVDMSRDRTLTIKQPTAPWRIVYGQCRTGGVFTYVKSMNSNQNLLLITSISGHPLTGIDELLFDDQTVPFTDDGGGVFTLSGRYATTKMRFGQGSSGVYETAFQSAVNTDSDGEWTSNHKQEGRGKLYTRLTYNVDTFPNGTPNITAVVRGKTVYDPRTATTAWHHNPALCLSDYLTNTDFGMGATYATEIDEDSLIAAANICDEIVAVVESADTFTADASTDIITRTTFNARCNTGDRVQVSSTTTLPAGLSAATNYYYIRVTRLTGKLATSYANAIAGAAINITDAGTGTHTLTRKGEPRYTANGTIQTDDKPVTVIERMLSAMSGKCVYTGGVWKIYAGAYITPTVTLDETYARGPITAQTRITRRENFNAVKGIYVSPYDNWQPTDFPAVTNATYLSEDNSERVWRDADLAAFTISPSMAQRLAKIELEKARQQISVSFPAKLSAYQVEPPDVIGLTNTRRGWTSKAFEVVRGDLNSEADNDGNPTLGYDLYLRETASTVYDWNNGEETTIDPAPDSDLPNPFNVIAPGSLSISEEIYVTRSGSAKAKAIIQWGASADGFLREYQLEYKLTSDTDYFIFPRLTDTYWEILDITPGNYNFRVKSVNELGVSSSYSTASAAISGLSANPSAPTNLTLNTIGGFALLRWDVSTDTDVLYGGSVEFRHDPALTGATIATSTSIGEVIPGNSTLTILPLKAGTYLVRFLDSTGNYSSAASFATAQNSALTYSVLTSVTEDPTFSGTKSNLTVASSTLKLSTSQTTGTYTFNSMIDLTTVKNARLTVAVESNVFNPSDTIDSRTAFMDTWTTFDGDIDDIGVADCRVFVRSTQTDPAGSPTWTDWQRLDSAEFGARGFQFKAVLTTTDTAYNIGVTALSVVASEVV</sequence>
<organism evidence="2">
    <name type="scientific">uncultured Caudovirales phage</name>
    <dbReference type="NCBI Taxonomy" id="2100421"/>
    <lineage>
        <taxon>Viruses</taxon>
        <taxon>Duplodnaviria</taxon>
        <taxon>Heunggongvirae</taxon>
        <taxon>Uroviricota</taxon>
        <taxon>Caudoviricetes</taxon>
        <taxon>Peduoviridae</taxon>
        <taxon>Maltschvirus</taxon>
        <taxon>Maltschvirus maltsch</taxon>
    </lineage>
</organism>
<feature type="domain" description="Tip attachment protein J" evidence="1">
    <location>
        <begin position="375"/>
        <end position="527"/>
    </location>
</feature>
<dbReference type="InterPro" id="IPR036116">
    <property type="entry name" value="FN3_sf"/>
</dbReference>
<dbReference type="Pfam" id="PF13550">
    <property type="entry name" value="Phage-tail_3"/>
    <property type="match status" value="1"/>
</dbReference>
<gene>
    <name evidence="3" type="ORF">UFOVP1425_52</name>
    <name evidence="4" type="ORF">UFOVP1672_30</name>
    <name evidence="2" type="ORF">UFOVP988_52</name>
</gene>
<evidence type="ECO:0000313" key="3">
    <source>
        <dbReference type="EMBL" id="CAB4210915.1"/>
    </source>
</evidence>
<dbReference type="InterPro" id="IPR013783">
    <property type="entry name" value="Ig-like_fold"/>
</dbReference>
<dbReference type="SUPFAM" id="SSF49265">
    <property type="entry name" value="Fibronectin type III"/>
    <property type="match status" value="1"/>
</dbReference>
<dbReference type="Gene3D" id="2.60.40.10">
    <property type="entry name" value="Immunoglobulins"/>
    <property type="match status" value="1"/>
</dbReference>
<reference evidence="2" key="1">
    <citation type="submission" date="2020-05" db="EMBL/GenBank/DDBJ databases">
        <authorList>
            <person name="Chiriac C."/>
            <person name="Salcher M."/>
            <person name="Ghai R."/>
            <person name="Kavagutti S V."/>
        </authorList>
    </citation>
    <scope>NUCLEOTIDE SEQUENCE</scope>
</reference>
<dbReference type="InterPro" id="IPR032876">
    <property type="entry name" value="J_dom"/>
</dbReference>
<name>A0A6J5Q5M4_9CAUD</name>